<feature type="region of interest" description="Disordered" evidence="4">
    <location>
        <begin position="1"/>
        <end position="52"/>
    </location>
</feature>
<reference evidence="5 6" key="1">
    <citation type="journal article" date="2013" name="BMC Genomics">
        <title>The genome and transcriptome of the pine saprophyte Ophiostoma piceae, and a comparison with the bark beetle-associated pine pathogen Grosmannia clavigera.</title>
        <authorList>
            <person name="Haridas S."/>
            <person name="Wang Y."/>
            <person name="Lim L."/>
            <person name="Massoumi Alamouti S."/>
            <person name="Jackman S."/>
            <person name="Docking R."/>
            <person name="Robertson G."/>
            <person name="Birol I."/>
            <person name="Bohlmann J."/>
            <person name="Breuil C."/>
        </authorList>
    </citation>
    <scope>NUCLEOTIDE SEQUENCE [LARGE SCALE GENOMIC DNA]</scope>
    <source>
        <strain evidence="5 6">UAMH 11346</strain>
    </source>
</reference>
<comment type="subcellular location">
    <subcellularLocation>
        <location evidence="1">Nucleus</location>
    </subcellularLocation>
</comment>
<dbReference type="AlphaFoldDB" id="S3C4Q0"/>
<dbReference type="InterPro" id="IPR005011">
    <property type="entry name" value="SNU66/SART1"/>
</dbReference>
<dbReference type="STRING" id="1262450.S3C4Q0"/>
<comment type="similarity">
    <text evidence="2">Belongs to the SNU66/SART1 family.</text>
</comment>
<dbReference type="HOGENOM" id="CLU_009379_2_0_1"/>
<feature type="compositionally biased region" description="Basic and acidic residues" evidence="4">
    <location>
        <begin position="66"/>
        <end position="86"/>
    </location>
</feature>
<feature type="compositionally biased region" description="Acidic residues" evidence="4">
    <location>
        <begin position="99"/>
        <end position="110"/>
    </location>
</feature>
<dbReference type="GO" id="GO:0045292">
    <property type="term" value="P:mRNA cis splicing, via spliceosome"/>
    <property type="evidence" value="ECO:0007669"/>
    <property type="project" value="TreeGrafter"/>
</dbReference>
<feature type="compositionally biased region" description="Acidic residues" evidence="4">
    <location>
        <begin position="346"/>
        <end position="359"/>
    </location>
</feature>
<dbReference type="PANTHER" id="PTHR14152:SF5">
    <property type="entry name" value="U4_U6.U5 TRI-SNRNP-ASSOCIATED PROTEIN 1"/>
    <property type="match status" value="1"/>
</dbReference>
<dbReference type="EMBL" id="KE148150">
    <property type="protein sequence ID" value="EPE07767.1"/>
    <property type="molecule type" value="Genomic_DNA"/>
</dbReference>
<feature type="region of interest" description="Disordered" evidence="4">
    <location>
        <begin position="183"/>
        <end position="204"/>
    </location>
</feature>
<evidence type="ECO:0000256" key="4">
    <source>
        <dbReference type="SAM" id="MobiDB-lite"/>
    </source>
</evidence>
<evidence type="ECO:0000313" key="6">
    <source>
        <dbReference type="Proteomes" id="UP000016923"/>
    </source>
</evidence>
<feature type="compositionally biased region" description="Basic residues" evidence="4">
    <location>
        <begin position="314"/>
        <end position="327"/>
    </location>
</feature>
<feature type="region of interest" description="Disordered" evidence="4">
    <location>
        <begin position="578"/>
        <end position="606"/>
    </location>
</feature>
<feature type="region of interest" description="Disordered" evidence="4">
    <location>
        <begin position="66"/>
        <end position="169"/>
    </location>
</feature>
<dbReference type="OMA" id="KRRDYTG"/>
<feature type="compositionally biased region" description="Polar residues" evidence="4">
    <location>
        <begin position="686"/>
        <end position="699"/>
    </location>
</feature>
<feature type="compositionally biased region" description="Acidic residues" evidence="4">
    <location>
        <begin position="187"/>
        <end position="198"/>
    </location>
</feature>
<feature type="region of interest" description="Disordered" evidence="4">
    <location>
        <begin position="261"/>
        <end position="517"/>
    </location>
</feature>
<keyword evidence="3" id="KW-0539">Nucleus</keyword>
<dbReference type="GO" id="GO:0000481">
    <property type="term" value="P:maturation of 5S rRNA"/>
    <property type="evidence" value="ECO:0007669"/>
    <property type="project" value="TreeGrafter"/>
</dbReference>
<dbReference type="GO" id="GO:0046540">
    <property type="term" value="C:U4/U6 x U5 tri-snRNP complex"/>
    <property type="evidence" value="ECO:0007669"/>
    <property type="project" value="TreeGrafter"/>
</dbReference>
<sequence>MDAATLAEANRLRESMGMKPLPIPGQQPASDDSGSENGEEEDTMATLDGRHAAAYENYQKLQDIEAAKRRREEKAEAVKAAREKAQRKTVLKGKTLADLDFDNDKAEDEGDAKSWLRGQKKRQKKITKFEERQQEEEEDARRRQRRMAGIDSDGEDNDALTGIKVGHDVGDLLDGDDQILTLKDAGVLDEDEEGDELENLGLREKEKLEERLKLKKKRQTYNPLDDDEDGSHTVLGQYDEEIYGKKRKHFTLDPNAILGGLSADGKSASGAAVGTAGGSGTSASAQQQQNLGIDDILAGGPSSDYLDVSEIKVKKPKKKKSKSKSTRQRGGDDDEGLFPVDAAGDAADEDASMDVDDGAGADLAAAKRRKRKALDDSDLLRDEDEFQSALTSQRRDALKKRKRMRPEDLAKQLREESVAPEVQDENDDGTPKPGGLIIDETAEFISNLKRREDREDDAPRKKPVRASSVTAMDDSDDEGTKDVAMQDGDEADIDEDAVARAQREGSTTSNNGVAGLEEEKMINKGMGAALALLKERGILDADVGSSVARSAERNDKLRKNKQFVTQKRVILAQIEEEKRRDRELNRASGPMSQMTNREREEYSRRENLKRELKTSRLVAEIYNESYTPSFELEYRDEQGRELNQKEAFRALSHGFHGQQSGRGKTDKMLKKQEAEKRRMAEGILDASQNVGMSSATAQQLKKRKEAGVRLD</sequence>
<feature type="compositionally biased region" description="Basic and acidic residues" evidence="4">
    <location>
        <begin position="663"/>
        <end position="680"/>
    </location>
</feature>
<protein>
    <submittedName>
        <fullName evidence="5">Sart-1 family protein</fullName>
    </submittedName>
</protein>
<feature type="compositionally biased region" description="Acidic residues" evidence="4">
    <location>
        <begin position="33"/>
        <end position="43"/>
    </location>
</feature>
<feature type="compositionally biased region" description="Basic and acidic residues" evidence="4">
    <location>
        <begin position="596"/>
        <end position="606"/>
    </location>
</feature>
<dbReference type="VEuPathDB" id="FungiDB:F503_00489"/>
<evidence type="ECO:0000256" key="3">
    <source>
        <dbReference type="ARBA" id="ARBA00023242"/>
    </source>
</evidence>
<dbReference type="Pfam" id="PF03343">
    <property type="entry name" value="SART-1"/>
    <property type="match status" value="1"/>
</dbReference>
<accession>S3C4Q0</accession>
<feature type="region of interest" description="Disordered" evidence="4">
    <location>
        <begin position="653"/>
        <end position="711"/>
    </location>
</feature>
<gene>
    <name evidence="5" type="ORF">F503_00489</name>
</gene>
<feature type="compositionally biased region" description="Acidic residues" evidence="4">
    <location>
        <begin position="487"/>
        <end position="496"/>
    </location>
</feature>
<dbReference type="PANTHER" id="PTHR14152">
    <property type="entry name" value="SQUAMOUS CELL CARCINOMA ANTIGEN RECOGNISED BY CYTOTOXIC T LYMPHOCYTES"/>
    <property type="match status" value="1"/>
</dbReference>
<dbReference type="OrthoDB" id="5583at2759"/>
<organism evidence="5 6">
    <name type="scientific">Ophiostoma piceae (strain UAMH 11346)</name>
    <name type="common">Sap stain fungus</name>
    <dbReference type="NCBI Taxonomy" id="1262450"/>
    <lineage>
        <taxon>Eukaryota</taxon>
        <taxon>Fungi</taxon>
        <taxon>Dikarya</taxon>
        <taxon>Ascomycota</taxon>
        <taxon>Pezizomycotina</taxon>
        <taxon>Sordariomycetes</taxon>
        <taxon>Sordariomycetidae</taxon>
        <taxon>Ophiostomatales</taxon>
        <taxon>Ophiostomataceae</taxon>
        <taxon>Ophiostoma</taxon>
    </lineage>
</organism>
<evidence type="ECO:0000256" key="1">
    <source>
        <dbReference type="ARBA" id="ARBA00004123"/>
    </source>
</evidence>
<feature type="compositionally biased region" description="Basic and acidic residues" evidence="4">
    <location>
        <begin position="449"/>
        <end position="460"/>
    </location>
</feature>
<evidence type="ECO:0000256" key="2">
    <source>
        <dbReference type="ARBA" id="ARBA00006076"/>
    </source>
</evidence>
<name>S3C4Q0_OPHP1</name>
<dbReference type="eggNOG" id="KOG2217">
    <property type="taxonomic scope" value="Eukaryota"/>
</dbReference>
<keyword evidence="6" id="KW-1185">Reference proteome</keyword>
<evidence type="ECO:0000313" key="5">
    <source>
        <dbReference type="EMBL" id="EPE07767.1"/>
    </source>
</evidence>
<feature type="compositionally biased region" description="Basic and acidic residues" evidence="4">
    <location>
        <begin position="405"/>
        <end position="417"/>
    </location>
</feature>
<dbReference type="Proteomes" id="UP000016923">
    <property type="component" value="Unassembled WGS sequence"/>
</dbReference>
<proteinExistence type="inferred from homology"/>